<feature type="region of interest" description="Disordered" evidence="1">
    <location>
        <begin position="68"/>
        <end position="111"/>
    </location>
</feature>
<evidence type="ECO:0000313" key="4">
    <source>
        <dbReference type="Proteomes" id="UP000826271"/>
    </source>
</evidence>
<sequence length="213" mass="23105">MAYSDNLMTMEQPWMFRSTFSDAWTSDFFTKETEMLTKALQTSIASTTSSNGDVSAAETFDSLYSKPEISPVQTPTISGASENEVSASKHRRSLPPSGRVAKRKPRASKRAATTTFFTADPANFRQMVQEVTGVNFGRFNGRFAVAPVLNGEDRTAANLLQCGGGLPTFDSSEFLLDGGNLSPVMANGGAAVAEHYFDSFCSFPTLESWKATM</sequence>
<dbReference type="PANTHER" id="PTHR33179">
    <property type="entry name" value="VQ MOTIF-CONTAINING PROTEIN"/>
    <property type="match status" value="1"/>
</dbReference>
<keyword evidence="4" id="KW-1185">Reference proteome</keyword>
<protein>
    <recommendedName>
        <fullName evidence="2">VQ domain-containing protein</fullName>
    </recommendedName>
</protein>
<dbReference type="AlphaFoldDB" id="A0AAV6WLB8"/>
<dbReference type="InterPro" id="IPR008889">
    <property type="entry name" value="VQ"/>
</dbReference>
<dbReference type="Proteomes" id="UP000826271">
    <property type="component" value="Unassembled WGS sequence"/>
</dbReference>
<accession>A0AAV6WLB8</accession>
<gene>
    <name evidence="3" type="ORF">BUALT_Bualt16G0108900</name>
</gene>
<evidence type="ECO:0000256" key="1">
    <source>
        <dbReference type="SAM" id="MobiDB-lite"/>
    </source>
</evidence>
<feature type="domain" description="VQ" evidence="2">
    <location>
        <begin position="112"/>
        <end position="133"/>
    </location>
</feature>
<dbReference type="InterPro" id="IPR039609">
    <property type="entry name" value="VQ_15/22"/>
</dbReference>
<dbReference type="GO" id="GO:0005634">
    <property type="term" value="C:nucleus"/>
    <property type="evidence" value="ECO:0007669"/>
    <property type="project" value="TreeGrafter"/>
</dbReference>
<name>A0AAV6WLB8_9LAMI</name>
<evidence type="ECO:0000313" key="3">
    <source>
        <dbReference type="EMBL" id="KAG8367785.1"/>
    </source>
</evidence>
<feature type="compositionally biased region" description="Basic residues" evidence="1">
    <location>
        <begin position="100"/>
        <end position="109"/>
    </location>
</feature>
<organism evidence="3 4">
    <name type="scientific">Buddleja alternifolia</name>
    <dbReference type="NCBI Taxonomy" id="168488"/>
    <lineage>
        <taxon>Eukaryota</taxon>
        <taxon>Viridiplantae</taxon>
        <taxon>Streptophyta</taxon>
        <taxon>Embryophyta</taxon>
        <taxon>Tracheophyta</taxon>
        <taxon>Spermatophyta</taxon>
        <taxon>Magnoliopsida</taxon>
        <taxon>eudicotyledons</taxon>
        <taxon>Gunneridae</taxon>
        <taxon>Pentapetalae</taxon>
        <taxon>asterids</taxon>
        <taxon>lamiids</taxon>
        <taxon>Lamiales</taxon>
        <taxon>Scrophulariaceae</taxon>
        <taxon>Buddlejeae</taxon>
        <taxon>Buddleja</taxon>
    </lineage>
</organism>
<feature type="compositionally biased region" description="Polar residues" evidence="1">
    <location>
        <begin position="71"/>
        <end position="86"/>
    </location>
</feature>
<dbReference type="EMBL" id="WHWC01000016">
    <property type="protein sequence ID" value="KAG8367785.1"/>
    <property type="molecule type" value="Genomic_DNA"/>
</dbReference>
<dbReference type="PANTHER" id="PTHR33179:SF9">
    <property type="entry name" value="OS01G0278000 PROTEIN"/>
    <property type="match status" value="1"/>
</dbReference>
<dbReference type="GO" id="GO:0005516">
    <property type="term" value="F:calmodulin binding"/>
    <property type="evidence" value="ECO:0007669"/>
    <property type="project" value="TreeGrafter"/>
</dbReference>
<evidence type="ECO:0000259" key="2">
    <source>
        <dbReference type="Pfam" id="PF05678"/>
    </source>
</evidence>
<proteinExistence type="predicted"/>
<reference evidence="3" key="1">
    <citation type="submission" date="2019-10" db="EMBL/GenBank/DDBJ databases">
        <authorList>
            <person name="Zhang R."/>
            <person name="Pan Y."/>
            <person name="Wang J."/>
            <person name="Ma R."/>
            <person name="Yu S."/>
        </authorList>
    </citation>
    <scope>NUCLEOTIDE SEQUENCE</scope>
    <source>
        <strain evidence="3">LA-IB0</strain>
        <tissue evidence="3">Leaf</tissue>
    </source>
</reference>
<comment type="caution">
    <text evidence="3">The sequence shown here is derived from an EMBL/GenBank/DDBJ whole genome shotgun (WGS) entry which is preliminary data.</text>
</comment>
<dbReference type="GO" id="GO:0006970">
    <property type="term" value="P:response to osmotic stress"/>
    <property type="evidence" value="ECO:0007669"/>
    <property type="project" value="TreeGrafter"/>
</dbReference>
<dbReference type="Pfam" id="PF05678">
    <property type="entry name" value="VQ"/>
    <property type="match status" value="1"/>
</dbReference>